<name>A0AAP0I7W1_9MAGN</name>
<dbReference type="AlphaFoldDB" id="A0AAP0I7W1"/>
<accession>A0AAP0I7W1</accession>
<feature type="region of interest" description="Disordered" evidence="1">
    <location>
        <begin position="536"/>
        <end position="572"/>
    </location>
</feature>
<evidence type="ECO:0000313" key="3">
    <source>
        <dbReference type="Proteomes" id="UP001417504"/>
    </source>
</evidence>
<feature type="compositionally biased region" description="Low complexity" evidence="1">
    <location>
        <begin position="655"/>
        <end position="669"/>
    </location>
</feature>
<comment type="caution">
    <text evidence="2">The sequence shown here is derived from an EMBL/GenBank/DDBJ whole genome shotgun (WGS) entry which is preliminary data.</text>
</comment>
<reference evidence="2 3" key="1">
    <citation type="submission" date="2024-01" db="EMBL/GenBank/DDBJ databases">
        <title>Genome assemblies of Stephania.</title>
        <authorList>
            <person name="Yang L."/>
        </authorList>
    </citation>
    <scope>NUCLEOTIDE SEQUENCE [LARGE SCALE GENOMIC DNA]</scope>
    <source>
        <strain evidence="2">QJT</strain>
        <tissue evidence="2">Leaf</tissue>
    </source>
</reference>
<organism evidence="2 3">
    <name type="scientific">Stephania japonica</name>
    <dbReference type="NCBI Taxonomy" id="461633"/>
    <lineage>
        <taxon>Eukaryota</taxon>
        <taxon>Viridiplantae</taxon>
        <taxon>Streptophyta</taxon>
        <taxon>Embryophyta</taxon>
        <taxon>Tracheophyta</taxon>
        <taxon>Spermatophyta</taxon>
        <taxon>Magnoliopsida</taxon>
        <taxon>Ranunculales</taxon>
        <taxon>Menispermaceae</taxon>
        <taxon>Menispermoideae</taxon>
        <taxon>Cissampelideae</taxon>
        <taxon>Stephania</taxon>
    </lineage>
</organism>
<dbReference type="Proteomes" id="UP001417504">
    <property type="component" value="Unassembled WGS sequence"/>
</dbReference>
<evidence type="ECO:0000313" key="2">
    <source>
        <dbReference type="EMBL" id="KAK9110285.1"/>
    </source>
</evidence>
<proteinExistence type="predicted"/>
<sequence length="669" mass="75080">MEMQEENWVSVARKGHQNGNTMRQALNGGGGENNRWYFVAGRKQLAVEKLRNNAIRLIEYSAKQTFSVVIDSRAIRWLLKEISQGGGQTKDNFSASYWHEGMVTISVQRIKNDRGLALKILKLTGNGRQMILIPESNGIHPWGGLVEAIEGIVRLGETQNKGKEVAEQNQMGCQRLRGRCRPPQQEIQGRVKVRLLDINHHREGTKSEPGNPTSSSRQRHRQPLKEWEPAIVVFRSSIFCPWELIEERLTKELNRSASLKPLGEDRAVLFCTSEIERDKLLTRTAVIGGDLIDKACTWKPEVHWEERRWGGANCWISLSGIPLSMWNREAFAKIAERFGGLLEINILTLQRQNLERAVVKVKGRLKGFFPTEVVIPSPEGVFAKISVAKFRVEDRCIDPIQMREFLGLIGANEQRMPVDDNGGDLDLRFENAKDCRVEDPTTKKNQVNIEILTNSGKTAQTEKITPAIPRAEATSPATTREETMTQAAILRRCKAVQSLCDRSSRGLEDSQQIKAWARLFGFFLTTWAGPLQNKKAQWNQGMGSNSKEPNTEGLDPNKVQSEPSELCDKDKKRTSVSFAVGDIHGFSDPPQEGTSVVLQEHENQLAEEQRRNIQAKETNTLNEEIIEVEVEKEGEMISDSEESNGTTEALEGEQSGSSSTSMSGKMNGL</sequence>
<evidence type="ECO:0000256" key="1">
    <source>
        <dbReference type="SAM" id="MobiDB-lite"/>
    </source>
</evidence>
<dbReference type="PANTHER" id="PTHR31286">
    <property type="entry name" value="GLYCINE-RICH CELL WALL STRUCTURAL PROTEIN 1.8-LIKE"/>
    <property type="match status" value="1"/>
</dbReference>
<dbReference type="EMBL" id="JBBNAE010000007">
    <property type="protein sequence ID" value="KAK9110285.1"/>
    <property type="molecule type" value="Genomic_DNA"/>
</dbReference>
<gene>
    <name evidence="2" type="ORF">Sjap_018345</name>
</gene>
<evidence type="ECO:0008006" key="4">
    <source>
        <dbReference type="Google" id="ProtNLM"/>
    </source>
</evidence>
<keyword evidence="3" id="KW-1185">Reference proteome</keyword>
<feature type="region of interest" description="Disordered" evidence="1">
    <location>
        <begin position="631"/>
        <end position="669"/>
    </location>
</feature>
<feature type="compositionally biased region" description="Polar residues" evidence="1">
    <location>
        <begin position="536"/>
        <end position="548"/>
    </location>
</feature>
<protein>
    <recommendedName>
        <fullName evidence="4">DUF4283 domain-containing protein</fullName>
    </recommendedName>
</protein>
<dbReference type="PANTHER" id="PTHR31286:SF180">
    <property type="entry name" value="OS10G0362600 PROTEIN"/>
    <property type="match status" value="1"/>
</dbReference>
<feature type="region of interest" description="Disordered" evidence="1">
    <location>
        <begin position="198"/>
        <end position="222"/>
    </location>
</feature>
<dbReference type="InterPro" id="IPR040256">
    <property type="entry name" value="At4g02000-like"/>
</dbReference>